<dbReference type="Proteomes" id="UP000253083">
    <property type="component" value="Unassembled WGS sequence"/>
</dbReference>
<sequence>MKSGSNKISFTAVSVLAFCAWATTVQAQDSISGSASFNLIGKTDSEQTLGRHYTVVRYLDEKCAKPKRNSRLYREKYVEDIETFDTIDIATTEPFIFQVDYEEKRRDTERSCSAAAGFTPVAGRRYRGEFKVSGQVSRCEITLFDVTEGEVEFPAEIVPETMCTRRGATGNGNGVPTHAMIDRF</sequence>
<feature type="chain" id="PRO_5017255440" evidence="1">
    <location>
        <begin position="28"/>
        <end position="184"/>
    </location>
</feature>
<organism evidence="2 3">
    <name type="scientific">Arenicella xantha</name>
    <dbReference type="NCBI Taxonomy" id="644221"/>
    <lineage>
        <taxon>Bacteria</taxon>
        <taxon>Pseudomonadati</taxon>
        <taxon>Pseudomonadota</taxon>
        <taxon>Gammaproteobacteria</taxon>
        <taxon>Arenicellales</taxon>
        <taxon>Arenicellaceae</taxon>
        <taxon>Arenicella</taxon>
    </lineage>
</organism>
<evidence type="ECO:0000256" key="1">
    <source>
        <dbReference type="SAM" id="SignalP"/>
    </source>
</evidence>
<accession>A0A395JQW9</accession>
<evidence type="ECO:0000313" key="2">
    <source>
        <dbReference type="EMBL" id="RBP52846.1"/>
    </source>
</evidence>
<protein>
    <submittedName>
        <fullName evidence="2">Uncharacterized protein</fullName>
    </submittedName>
</protein>
<comment type="caution">
    <text evidence="2">The sequence shown here is derived from an EMBL/GenBank/DDBJ whole genome shotgun (WGS) entry which is preliminary data.</text>
</comment>
<reference evidence="2 3" key="1">
    <citation type="submission" date="2018-06" db="EMBL/GenBank/DDBJ databases">
        <title>Genomic Encyclopedia of Type Strains, Phase IV (KMG-IV): sequencing the most valuable type-strain genomes for metagenomic binning, comparative biology and taxonomic classification.</title>
        <authorList>
            <person name="Goeker M."/>
        </authorList>
    </citation>
    <scope>NUCLEOTIDE SEQUENCE [LARGE SCALE GENOMIC DNA]</scope>
    <source>
        <strain evidence="2 3">DSM 24032</strain>
    </source>
</reference>
<evidence type="ECO:0000313" key="3">
    <source>
        <dbReference type="Proteomes" id="UP000253083"/>
    </source>
</evidence>
<name>A0A395JQW9_9GAMM</name>
<keyword evidence="3" id="KW-1185">Reference proteome</keyword>
<keyword evidence="1" id="KW-0732">Signal</keyword>
<proteinExistence type="predicted"/>
<dbReference type="InParanoid" id="A0A395JQW9"/>
<dbReference type="AlphaFoldDB" id="A0A395JQW9"/>
<feature type="signal peptide" evidence="1">
    <location>
        <begin position="1"/>
        <end position="27"/>
    </location>
</feature>
<gene>
    <name evidence="2" type="ORF">DFR28_101230</name>
</gene>
<dbReference type="EMBL" id="QNRT01000001">
    <property type="protein sequence ID" value="RBP52846.1"/>
    <property type="molecule type" value="Genomic_DNA"/>
</dbReference>
<dbReference type="RefSeq" id="WP_113952461.1">
    <property type="nucleotide sequence ID" value="NZ_QNRT01000001.1"/>
</dbReference>